<dbReference type="GO" id="GO:0003677">
    <property type="term" value="F:DNA binding"/>
    <property type="evidence" value="ECO:0007669"/>
    <property type="project" value="UniProtKB-KW"/>
</dbReference>
<dbReference type="CDD" id="cd18072">
    <property type="entry name" value="DEXHc_TTF2"/>
    <property type="match status" value="1"/>
</dbReference>
<evidence type="ECO:0000256" key="12">
    <source>
        <dbReference type="ARBA" id="ARBA00023242"/>
    </source>
</evidence>
<evidence type="ECO:0000256" key="13">
    <source>
        <dbReference type="ARBA" id="ARBA00070113"/>
    </source>
</evidence>
<dbReference type="InterPro" id="IPR050628">
    <property type="entry name" value="SNF2_RAD54_helicase_TF"/>
</dbReference>
<dbReference type="SMART" id="SM00487">
    <property type="entry name" value="DEXDc"/>
    <property type="match status" value="1"/>
</dbReference>
<dbReference type="OMA" id="NVYQKVM"/>
<keyword evidence="4" id="KW-0597">Phosphoprotein</keyword>
<dbReference type="AlphaFoldDB" id="A0A0L0CL84"/>
<evidence type="ECO:0000256" key="6">
    <source>
        <dbReference type="ARBA" id="ARBA00022801"/>
    </source>
</evidence>
<comment type="caution">
    <text evidence="20">The sequence shown here is derived from an EMBL/GenBank/DDBJ whole genome shotgun (WGS) entry which is preliminary data.</text>
</comment>
<feature type="region of interest" description="Disordered" evidence="17">
    <location>
        <begin position="908"/>
        <end position="927"/>
    </location>
</feature>
<dbReference type="GO" id="GO:0005737">
    <property type="term" value="C:cytoplasm"/>
    <property type="evidence" value="ECO:0007669"/>
    <property type="project" value="UniProtKB-ARBA"/>
</dbReference>
<dbReference type="CDD" id="cd18793">
    <property type="entry name" value="SF2_C_SNF"/>
    <property type="match status" value="1"/>
</dbReference>
<feature type="compositionally biased region" description="Acidic residues" evidence="17">
    <location>
        <begin position="146"/>
        <end position="165"/>
    </location>
</feature>
<feature type="compositionally biased region" description="Polar residues" evidence="17">
    <location>
        <begin position="202"/>
        <end position="214"/>
    </location>
</feature>
<evidence type="ECO:0000256" key="4">
    <source>
        <dbReference type="ARBA" id="ARBA00022553"/>
    </source>
</evidence>
<dbReference type="GO" id="GO:0005634">
    <property type="term" value="C:nucleus"/>
    <property type="evidence" value="ECO:0007669"/>
    <property type="project" value="UniProtKB-SubCell"/>
</dbReference>
<feature type="compositionally biased region" description="Acidic residues" evidence="17">
    <location>
        <begin position="106"/>
        <end position="121"/>
    </location>
</feature>
<feature type="region of interest" description="Disordered" evidence="17">
    <location>
        <begin position="554"/>
        <end position="587"/>
    </location>
</feature>
<keyword evidence="12" id="KW-0539">Nucleus</keyword>
<keyword evidence="16" id="KW-0175">Coiled coil</keyword>
<feature type="compositionally biased region" description="Basic residues" evidence="17">
    <location>
        <begin position="60"/>
        <end position="70"/>
    </location>
</feature>
<keyword evidence="3" id="KW-0806">Transcription termination</keyword>
<feature type="region of interest" description="Disordered" evidence="17">
    <location>
        <begin position="1"/>
        <end position="217"/>
    </location>
</feature>
<organism evidence="20 21">
    <name type="scientific">Lucilia cuprina</name>
    <name type="common">Green bottle fly</name>
    <name type="synonym">Australian sheep blowfly</name>
    <dbReference type="NCBI Taxonomy" id="7375"/>
    <lineage>
        <taxon>Eukaryota</taxon>
        <taxon>Metazoa</taxon>
        <taxon>Ecdysozoa</taxon>
        <taxon>Arthropoda</taxon>
        <taxon>Hexapoda</taxon>
        <taxon>Insecta</taxon>
        <taxon>Pterygota</taxon>
        <taxon>Neoptera</taxon>
        <taxon>Endopterygota</taxon>
        <taxon>Diptera</taxon>
        <taxon>Brachycera</taxon>
        <taxon>Muscomorpha</taxon>
        <taxon>Oestroidea</taxon>
        <taxon>Calliphoridae</taxon>
        <taxon>Luciliinae</taxon>
        <taxon>Lucilia</taxon>
    </lineage>
</organism>
<evidence type="ECO:0000256" key="17">
    <source>
        <dbReference type="SAM" id="MobiDB-lite"/>
    </source>
</evidence>
<evidence type="ECO:0000256" key="3">
    <source>
        <dbReference type="ARBA" id="ARBA00022472"/>
    </source>
</evidence>
<keyword evidence="7" id="KW-0347">Helicase</keyword>
<keyword evidence="8" id="KW-0067">ATP-binding</keyword>
<dbReference type="OrthoDB" id="423559at2759"/>
<dbReference type="InterPro" id="IPR014001">
    <property type="entry name" value="Helicase_ATP-bd"/>
</dbReference>
<dbReference type="GO" id="GO:0004386">
    <property type="term" value="F:helicase activity"/>
    <property type="evidence" value="ECO:0007669"/>
    <property type="project" value="UniProtKB-KW"/>
</dbReference>
<keyword evidence="10" id="KW-0238">DNA-binding</keyword>
<feature type="compositionally biased region" description="Acidic residues" evidence="17">
    <location>
        <begin position="43"/>
        <end position="55"/>
    </location>
</feature>
<evidence type="ECO:0000313" key="20">
    <source>
        <dbReference type="EMBL" id="KNC33060.1"/>
    </source>
</evidence>
<dbReference type="PANTHER" id="PTHR45626">
    <property type="entry name" value="TRANSCRIPTION TERMINATION FACTOR 2-RELATED"/>
    <property type="match status" value="1"/>
</dbReference>
<evidence type="ECO:0000256" key="11">
    <source>
        <dbReference type="ARBA" id="ARBA00023163"/>
    </source>
</evidence>
<evidence type="ECO:0000256" key="5">
    <source>
        <dbReference type="ARBA" id="ARBA00022741"/>
    </source>
</evidence>
<dbReference type="GO" id="GO:0006281">
    <property type="term" value="P:DNA repair"/>
    <property type="evidence" value="ECO:0007669"/>
    <property type="project" value="TreeGrafter"/>
</dbReference>
<gene>
    <name evidence="20" type="ORF">FF38_10294</name>
</gene>
<comment type="similarity">
    <text evidence="2">Belongs to the SNF2/RAD54 helicase family.</text>
</comment>
<comment type="subcellular location">
    <subcellularLocation>
        <location evidence="1">Nucleus</location>
    </subcellularLocation>
</comment>
<evidence type="ECO:0000259" key="19">
    <source>
        <dbReference type="PROSITE" id="PS51194"/>
    </source>
</evidence>
<dbReference type="Pfam" id="PF00176">
    <property type="entry name" value="SNF2-rel_dom"/>
    <property type="match status" value="1"/>
</dbReference>
<dbReference type="SMART" id="SM00490">
    <property type="entry name" value="HELICc"/>
    <property type="match status" value="1"/>
</dbReference>
<feature type="region of interest" description="Disordered" evidence="17">
    <location>
        <begin position="272"/>
        <end position="312"/>
    </location>
</feature>
<evidence type="ECO:0000256" key="15">
    <source>
        <dbReference type="ARBA" id="ARBA00082628"/>
    </source>
</evidence>
<keyword evidence="9" id="KW-0805">Transcription regulation</keyword>
<feature type="compositionally biased region" description="Acidic residues" evidence="17">
    <location>
        <begin position="1"/>
        <end position="22"/>
    </location>
</feature>
<evidence type="ECO:0000256" key="7">
    <source>
        <dbReference type="ARBA" id="ARBA00022806"/>
    </source>
</evidence>
<dbReference type="Proteomes" id="UP000037069">
    <property type="component" value="Unassembled WGS sequence"/>
</dbReference>
<dbReference type="GO" id="GO:0006353">
    <property type="term" value="P:DNA-templated transcription termination"/>
    <property type="evidence" value="ECO:0007669"/>
    <property type="project" value="UniProtKB-KW"/>
</dbReference>
<evidence type="ECO:0000256" key="14">
    <source>
        <dbReference type="ARBA" id="ARBA00079067"/>
    </source>
</evidence>
<dbReference type="InterPro" id="IPR038718">
    <property type="entry name" value="SNF2-like_sf"/>
</dbReference>
<protein>
    <recommendedName>
        <fullName evidence="13">Transcription termination factor 2</fullName>
    </recommendedName>
    <alternativeName>
        <fullName evidence="15">RNA polymerase II termination factor</fullName>
    </alternativeName>
    <alternativeName>
        <fullName evidence="14">Transcription release factor 2</fullName>
    </alternativeName>
</protein>
<dbReference type="GO" id="GO:0016787">
    <property type="term" value="F:hydrolase activity"/>
    <property type="evidence" value="ECO:0007669"/>
    <property type="project" value="UniProtKB-KW"/>
</dbReference>
<evidence type="ECO:0000256" key="16">
    <source>
        <dbReference type="SAM" id="Coils"/>
    </source>
</evidence>
<feature type="domain" description="Helicase ATP-binding" evidence="18">
    <location>
        <begin position="522"/>
        <end position="719"/>
    </location>
</feature>
<feature type="compositionally biased region" description="Acidic residues" evidence="17">
    <location>
        <begin position="75"/>
        <end position="85"/>
    </location>
</feature>
<evidence type="ECO:0000313" key="21">
    <source>
        <dbReference type="Proteomes" id="UP000037069"/>
    </source>
</evidence>
<dbReference type="InterPro" id="IPR001650">
    <property type="entry name" value="Helicase_C-like"/>
</dbReference>
<feature type="compositionally biased region" description="Polar residues" evidence="17">
    <location>
        <begin position="292"/>
        <end position="311"/>
    </location>
</feature>
<dbReference type="Gene3D" id="3.40.50.300">
    <property type="entry name" value="P-loop containing nucleotide triphosphate hydrolases"/>
    <property type="match status" value="1"/>
</dbReference>
<dbReference type="GO" id="GO:0008094">
    <property type="term" value="F:ATP-dependent activity, acting on DNA"/>
    <property type="evidence" value="ECO:0007669"/>
    <property type="project" value="UniProtKB-ARBA"/>
</dbReference>
<dbReference type="PROSITE" id="PS51194">
    <property type="entry name" value="HELICASE_CTER"/>
    <property type="match status" value="1"/>
</dbReference>
<evidence type="ECO:0000256" key="2">
    <source>
        <dbReference type="ARBA" id="ARBA00007025"/>
    </source>
</evidence>
<dbReference type="SUPFAM" id="SSF52540">
    <property type="entry name" value="P-loop containing nucleoside triphosphate hydrolases"/>
    <property type="match status" value="2"/>
</dbReference>
<feature type="domain" description="Helicase C-terminal" evidence="19">
    <location>
        <begin position="958"/>
        <end position="1124"/>
    </location>
</feature>
<dbReference type="PROSITE" id="PS51192">
    <property type="entry name" value="HELICASE_ATP_BIND_1"/>
    <property type="match status" value="1"/>
</dbReference>
<proteinExistence type="inferred from homology"/>
<keyword evidence="11" id="KW-0804">Transcription</keyword>
<dbReference type="InterPro" id="IPR000330">
    <property type="entry name" value="SNF2_N"/>
</dbReference>
<keyword evidence="21" id="KW-1185">Reference proteome</keyword>
<feature type="compositionally biased region" description="Low complexity" evidence="17">
    <location>
        <begin position="186"/>
        <end position="201"/>
    </location>
</feature>
<dbReference type="Gene3D" id="3.40.50.10810">
    <property type="entry name" value="Tandem AAA-ATPase domain"/>
    <property type="match status" value="1"/>
</dbReference>
<dbReference type="PANTHER" id="PTHR45626:SF50">
    <property type="entry name" value="TRANSCRIPTION TERMINATION FACTOR 2"/>
    <property type="match status" value="1"/>
</dbReference>
<dbReference type="Pfam" id="PF00271">
    <property type="entry name" value="Helicase_C"/>
    <property type="match status" value="1"/>
</dbReference>
<dbReference type="InterPro" id="IPR027417">
    <property type="entry name" value="P-loop_NTPase"/>
</dbReference>
<evidence type="ECO:0000256" key="1">
    <source>
        <dbReference type="ARBA" id="ARBA00004123"/>
    </source>
</evidence>
<evidence type="ECO:0000259" key="18">
    <source>
        <dbReference type="PROSITE" id="PS51192"/>
    </source>
</evidence>
<keyword evidence="6" id="KW-0378">Hydrolase</keyword>
<evidence type="ECO:0000256" key="10">
    <source>
        <dbReference type="ARBA" id="ARBA00023125"/>
    </source>
</evidence>
<name>A0A0L0CL84_LUCCU</name>
<feature type="coiled-coil region" evidence="16">
    <location>
        <begin position="349"/>
        <end position="376"/>
    </location>
</feature>
<dbReference type="STRING" id="7375.A0A0L0CL84"/>
<evidence type="ECO:0000256" key="8">
    <source>
        <dbReference type="ARBA" id="ARBA00022840"/>
    </source>
</evidence>
<dbReference type="EMBL" id="JRES01000238">
    <property type="protein sequence ID" value="KNC33060.1"/>
    <property type="molecule type" value="Genomic_DNA"/>
</dbReference>
<dbReference type="GO" id="GO:0005524">
    <property type="term" value="F:ATP binding"/>
    <property type="evidence" value="ECO:0007669"/>
    <property type="project" value="UniProtKB-KW"/>
</dbReference>
<evidence type="ECO:0000256" key="9">
    <source>
        <dbReference type="ARBA" id="ARBA00023015"/>
    </source>
</evidence>
<accession>A0A0L0CL84</accession>
<sequence>MSDSDEIVSSDEETQSGEEEIYTSDASDGEDKMASGRPSTDLTVEDSDATDDADESIAVRRNKVGKKKRAAIIDSESEEEEEDEIESRALSPRTRMSITGIRPADLTDDSSEIEYSDEEEQNISRRQRADGGRKSKAKLSNISEVYDSEATADESQESAEEDEQPNSDKSSVRRSFLEESAEETSEQQSSSMVSAQSQVEETSPSAMLQQQSPSPAKVVNNNVSIINSPALNARYSTHFESAIKDKLSSTLYRAPEMDSSGDSDIQIIERKEKPIEISSSDDDVEADKENSLGVSLQNKSTPKANSLSGGNLKQPKISAALNKVPNLKNFATPAMKNKADLKYVSQEYYDKEIKKFEELKGELLNAEKLLEKISKSLPDGGRQLSLRIERLRQDCTIKAKYIASMHVEDAPGSSPLTMPLDDKDSPSQKMQQLQQQRKAFFNNQAPDWDELSAAVNEIQPKHTGRQGMATFNNQKALTVDRLKDLHGSLESCPAENVLADDPKGLKVTLMDHQKHALAWMNWREKQKPRGGILADDMGLGKTLTMISLVLSCKNRDEEEDEEGKSASASEEENEEQNQGGWSSKGRRDWYPGGTLVVCPASLMRQWEAEAQTKVSRHRLTVCVHHGNNRETKPKHLRTYDLVVTTYNIVAREQKTRGALYGIKWKRIILDEAHVVRNHKSQSSIAVCELRGKSRWALTGTPIQNKEMDVYALLKFLRCSPFDDFSHWKKWIDKSAGGQQRLNTIMKSLMLRRTKAQLQDRGELQCLPQKKIELIEVELDKDEMNVYQKIMIYSRTLFAQFLFQRAERNTDLMYSEQSSRPTFMQTKDPNGAYYKMHQKFTKIHQGSKEIKSHEILVLLLRLRQICCHPGLIDSMLEDEDAHHIDEESDVSQPEIDLLAQLNKLAITDKNDSNPMMSHSLNSDEDDTSMRPEEQVMAKASSRVLQRTNPIFDYKRPSTKMLKVLKVLKERVLCSDDKAIVVSQWTSVLNILKTHIEGQGVATLSLDGSIPVKNRQDIVTEFNKAKSDKRILLLSLTAGGVGLNLVGANHLLLIDLHWNPQLEAQAQDRIYRVGQKKDVIIYKFMCKDTVEERIKALQDHKLELANGVLTGARASEGSKLTMDDLKGLFGM</sequence>
<feature type="region of interest" description="Disordered" evidence="17">
    <location>
        <begin position="410"/>
        <end position="433"/>
    </location>
</feature>
<keyword evidence="5" id="KW-0547">Nucleotide-binding</keyword>
<reference evidence="20 21" key="1">
    <citation type="journal article" date="2015" name="Nat. Commun.">
        <title>Lucilia cuprina genome unlocks parasitic fly biology to underpin future interventions.</title>
        <authorList>
            <person name="Anstead C.A."/>
            <person name="Korhonen P.K."/>
            <person name="Young N.D."/>
            <person name="Hall R.S."/>
            <person name="Jex A.R."/>
            <person name="Murali S.C."/>
            <person name="Hughes D.S."/>
            <person name="Lee S.F."/>
            <person name="Perry T."/>
            <person name="Stroehlein A.J."/>
            <person name="Ansell B.R."/>
            <person name="Breugelmans B."/>
            <person name="Hofmann A."/>
            <person name="Qu J."/>
            <person name="Dugan S."/>
            <person name="Lee S.L."/>
            <person name="Chao H."/>
            <person name="Dinh H."/>
            <person name="Han Y."/>
            <person name="Doddapaneni H.V."/>
            <person name="Worley K.C."/>
            <person name="Muzny D.M."/>
            <person name="Ioannidis P."/>
            <person name="Waterhouse R.M."/>
            <person name="Zdobnov E.M."/>
            <person name="James P.J."/>
            <person name="Bagnall N.H."/>
            <person name="Kotze A.C."/>
            <person name="Gibbs R.A."/>
            <person name="Richards S."/>
            <person name="Batterham P."/>
            <person name="Gasser R.B."/>
        </authorList>
    </citation>
    <scope>NUCLEOTIDE SEQUENCE [LARGE SCALE GENOMIC DNA]</scope>
    <source>
        <strain evidence="20 21">LS</strain>
        <tissue evidence="20">Full body</tissue>
    </source>
</reference>
<dbReference type="InterPro" id="IPR049730">
    <property type="entry name" value="SNF2/RAD54-like_C"/>
</dbReference>
<dbReference type="FunFam" id="3.40.50.10810:FF:000043">
    <property type="entry name" value="Transcription termination factor 2"/>
    <property type="match status" value="1"/>
</dbReference>